<evidence type="ECO:0000256" key="7">
    <source>
        <dbReference type="ARBA" id="ARBA00022691"/>
    </source>
</evidence>
<comment type="function">
    <text evidence="1">S-adenosyl-L-methionine-dependent methyltransferase that catalyzes four methylations of the modified target histidine residue in translation elongation factor 2 (EF-2), to form an intermediate called diphthine methyl ester. The four successive methylation reactions represent the second step of diphthamide biosynthesis.</text>
</comment>
<dbReference type="CDD" id="cd11647">
    <property type="entry name" value="DHP5_DphB"/>
    <property type="match status" value="1"/>
</dbReference>
<dbReference type="Gene3D" id="3.40.1010.10">
    <property type="entry name" value="Cobalt-precorrin-4 Transmethylase, Domain 1"/>
    <property type="match status" value="1"/>
</dbReference>
<dbReference type="InterPro" id="IPR004551">
    <property type="entry name" value="Dphthn_synthase"/>
</dbReference>
<comment type="similarity">
    <text evidence="3">Belongs to the diphthine synthase family.</text>
</comment>
<feature type="binding site" evidence="9">
    <location>
        <position position="191"/>
    </location>
    <ligand>
        <name>S-adenosyl-L-methionine</name>
        <dbReference type="ChEBI" id="CHEBI:59789"/>
    </ligand>
</feature>
<feature type="binding site" evidence="9">
    <location>
        <position position="37"/>
    </location>
    <ligand>
        <name>S-adenosyl-L-methionine</name>
        <dbReference type="ChEBI" id="CHEBI:59789"/>
    </ligand>
</feature>
<dbReference type="InterPro" id="IPR000878">
    <property type="entry name" value="4pyrrol_Mease"/>
</dbReference>
<dbReference type="Proteomes" id="UP000504612">
    <property type="component" value="Unplaced"/>
</dbReference>
<dbReference type="GO" id="GO:0032259">
    <property type="term" value="P:methylation"/>
    <property type="evidence" value="ECO:0007669"/>
    <property type="project" value="UniProtKB-KW"/>
</dbReference>
<accession>A0A6J1U9G5</accession>
<keyword evidence="11" id="KW-1185">Reference proteome</keyword>
<evidence type="ECO:0000256" key="2">
    <source>
        <dbReference type="ARBA" id="ARBA00005156"/>
    </source>
</evidence>
<feature type="binding site" evidence="9">
    <location>
        <position position="253"/>
    </location>
    <ligand>
        <name>S-adenosyl-L-methionine</name>
        <dbReference type="ChEBI" id="CHEBI:59789"/>
    </ligand>
</feature>
<dbReference type="EC" id="2.1.1.314" evidence="4"/>
<dbReference type="FunFam" id="3.40.1010.10:FF:000004">
    <property type="entry name" value="Putative diphthine synthase"/>
    <property type="match status" value="1"/>
</dbReference>
<feature type="binding site" evidence="9">
    <location>
        <position position="115"/>
    </location>
    <ligand>
        <name>S-adenosyl-L-methionine</name>
        <dbReference type="ChEBI" id="CHEBI:59789"/>
    </ligand>
</feature>
<dbReference type="GO" id="GO:0141133">
    <property type="term" value="F:diphthine methyl ester synthase activity"/>
    <property type="evidence" value="ECO:0007669"/>
    <property type="project" value="UniProtKB-EC"/>
</dbReference>
<dbReference type="FunFam" id="3.30.950.10:FF:000004">
    <property type="entry name" value="Diphthine synthase putative"/>
    <property type="match status" value="1"/>
</dbReference>
<protein>
    <recommendedName>
        <fullName evidence="4">diphthine methyl ester synthase</fullName>
        <ecNumber evidence="4">2.1.1.314</ecNumber>
    </recommendedName>
</protein>
<dbReference type="Pfam" id="PF00590">
    <property type="entry name" value="TP_methylase"/>
    <property type="match status" value="1"/>
</dbReference>
<name>A0A6J1U9G5_9SAUR</name>
<dbReference type="CTD" id="51611"/>
<feature type="binding site" evidence="9">
    <location>
        <position position="278"/>
    </location>
    <ligand>
        <name>S-adenosyl-L-methionine</name>
        <dbReference type="ChEBI" id="CHEBI:59789"/>
    </ligand>
</feature>
<keyword evidence="7 9" id="KW-0949">S-adenosyl-L-methionine</keyword>
<dbReference type="InterPro" id="IPR014777">
    <property type="entry name" value="4pyrrole_Mease_sub1"/>
</dbReference>
<evidence type="ECO:0000259" key="10">
    <source>
        <dbReference type="Pfam" id="PF00590"/>
    </source>
</evidence>
<dbReference type="KEGG" id="nss:113414764"/>
<evidence type="ECO:0000256" key="9">
    <source>
        <dbReference type="PIRSR" id="PIRSR036432-1"/>
    </source>
</evidence>
<gene>
    <name evidence="12" type="primary">DPH5</name>
</gene>
<proteinExistence type="inferred from homology"/>
<dbReference type="PANTHER" id="PTHR10882:SF0">
    <property type="entry name" value="DIPHTHINE METHYL ESTER SYNTHASE"/>
    <property type="match status" value="1"/>
</dbReference>
<dbReference type="UniPathway" id="UPA00559"/>
<evidence type="ECO:0000256" key="3">
    <source>
        <dbReference type="ARBA" id="ARBA00006729"/>
    </source>
</evidence>
<dbReference type="NCBIfam" id="TIGR00522">
    <property type="entry name" value="dph5"/>
    <property type="match status" value="1"/>
</dbReference>
<dbReference type="AlphaFoldDB" id="A0A6J1U9G5"/>
<dbReference type="Gene3D" id="3.30.950.10">
    <property type="entry name" value="Methyltransferase, Cobalt-precorrin-4 Transmethylase, Domain 2"/>
    <property type="match status" value="1"/>
</dbReference>
<dbReference type="HAMAP" id="MF_01084">
    <property type="entry name" value="Diphthine_synth"/>
    <property type="match status" value="1"/>
</dbReference>
<feature type="binding site" evidence="9">
    <location>
        <begin position="140"/>
        <end position="141"/>
    </location>
    <ligand>
        <name>S-adenosyl-L-methionine</name>
        <dbReference type="ChEBI" id="CHEBI:59789"/>
    </ligand>
</feature>
<evidence type="ECO:0000313" key="12">
    <source>
        <dbReference type="RefSeq" id="XP_026527577.1"/>
    </source>
</evidence>
<evidence type="ECO:0000256" key="4">
    <source>
        <dbReference type="ARBA" id="ARBA00011927"/>
    </source>
</evidence>
<feature type="domain" description="Tetrapyrrole methylase" evidence="10">
    <location>
        <begin position="29"/>
        <end position="267"/>
    </location>
</feature>
<comment type="catalytic activity">
    <reaction evidence="8">
        <text>2-[(3S)-amino-3-carboxypropyl]-L-histidyl-[translation elongation factor 2] + 4 S-adenosyl-L-methionine = diphthine methyl ester-[translation elongation factor 2] + 4 S-adenosyl-L-homocysteine + 3 H(+)</text>
        <dbReference type="Rhea" id="RHEA:42652"/>
        <dbReference type="Rhea" id="RHEA-COMP:9749"/>
        <dbReference type="Rhea" id="RHEA-COMP:10173"/>
        <dbReference type="ChEBI" id="CHEBI:15378"/>
        <dbReference type="ChEBI" id="CHEBI:57856"/>
        <dbReference type="ChEBI" id="CHEBI:59789"/>
        <dbReference type="ChEBI" id="CHEBI:73995"/>
        <dbReference type="ChEBI" id="CHEBI:79005"/>
        <dbReference type="EC" id="2.1.1.314"/>
    </reaction>
</comment>
<sequence>MGKEATAKLEGVKILSTKAFLGLLVFKKMLYLIGLGLGDAKDITVKGLEVIKQCSRVYLEAYTSILTVGKEALEDFYGKELILADRDIVEQDADSILKDAHLIDVAFLVVGDPFGATTHSDLVLRAVKLGIPYRVVHNASILNAVGCCGLQLYNFGETVSVVFWTDTWKPESFFDKIIKNRKNGMHTLCLLDIKVKEQSVENLMRGKKIFEPPRYMSVNQAAEQLLAIVQNRRLQGQKPEVTENTVCVGLARVGALDQKIVSGTLQDMTTVALGDPLHSMIITGILHPLEVDMLKLFAVDKSILEQD</sequence>
<dbReference type="InterPro" id="IPR035996">
    <property type="entry name" value="4pyrrol_Methylase_sf"/>
</dbReference>
<evidence type="ECO:0000313" key="11">
    <source>
        <dbReference type="Proteomes" id="UP000504612"/>
    </source>
</evidence>
<evidence type="ECO:0000256" key="5">
    <source>
        <dbReference type="ARBA" id="ARBA00022603"/>
    </source>
</evidence>
<reference evidence="12" key="1">
    <citation type="submission" date="2025-08" db="UniProtKB">
        <authorList>
            <consortium name="RefSeq"/>
        </authorList>
    </citation>
    <scope>IDENTIFICATION</scope>
</reference>
<dbReference type="RefSeq" id="XP_026527577.1">
    <property type="nucleotide sequence ID" value="XM_026671792.1"/>
</dbReference>
<evidence type="ECO:0000256" key="1">
    <source>
        <dbReference type="ARBA" id="ARBA00004006"/>
    </source>
</evidence>
<organism evidence="11 12">
    <name type="scientific">Notechis scutatus</name>
    <name type="common">mainland tiger snake</name>
    <dbReference type="NCBI Taxonomy" id="8663"/>
    <lineage>
        <taxon>Eukaryota</taxon>
        <taxon>Metazoa</taxon>
        <taxon>Chordata</taxon>
        <taxon>Craniata</taxon>
        <taxon>Vertebrata</taxon>
        <taxon>Euteleostomi</taxon>
        <taxon>Lepidosauria</taxon>
        <taxon>Squamata</taxon>
        <taxon>Bifurcata</taxon>
        <taxon>Unidentata</taxon>
        <taxon>Episquamata</taxon>
        <taxon>Toxicofera</taxon>
        <taxon>Serpentes</taxon>
        <taxon>Colubroidea</taxon>
        <taxon>Elapidae</taxon>
        <taxon>Hydrophiinae</taxon>
        <taxon>Notechis</taxon>
    </lineage>
</organism>
<keyword evidence="5" id="KW-0489">Methyltransferase</keyword>
<dbReference type="InterPro" id="IPR014776">
    <property type="entry name" value="4pyrrole_Mease_sub2"/>
</dbReference>
<dbReference type="GO" id="GO:0017183">
    <property type="term" value="P:protein histidyl modification to diphthamide"/>
    <property type="evidence" value="ECO:0007669"/>
    <property type="project" value="UniProtKB-UniPathway"/>
</dbReference>
<dbReference type="PIRSF" id="PIRSF036432">
    <property type="entry name" value="Diphthine_synth"/>
    <property type="match status" value="1"/>
</dbReference>
<feature type="binding site" evidence="9">
    <location>
        <position position="112"/>
    </location>
    <ligand>
        <name>S-adenosyl-L-methionine</name>
        <dbReference type="ChEBI" id="CHEBI:59789"/>
    </ligand>
</feature>
<evidence type="ECO:0000256" key="8">
    <source>
        <dbReference type="ARBA" id="ARBA00048752"/>
    </source>
</evidence>
<dbReference type="GeneID" id="113414764"/>
<evidence type="ECO:0000256" key="6">
    <source>
        <dbReference type="ARBA" id="ARBA00022679"/>
    </source>
</evidence>
<comment type="pathway">
    <text evidence="2">Protein modification; peptidyl-diphthamide biosynthesis.</text>
</comment>
<keyword evidence="6" id="KW-0808">Transferase</keyword>
<dbReference type="SUPFAM" id="SSF53790">
    <property type="entry name" value="Tetrapyrrole methylase"/>
    <property type="match status" value="1"/>
</dbReference>
<dbReference type="PANTHER" id="PTHR10882">
    <property type="entry name" value="DIPHTHINE SYNTHASE"/>
    <property type="match status" value="1"/>
</dbReference>